<dbReference type="Pfam" id="PF01650">
    <property type="entry name" value="Peptidase_C13"/>
    <property type="match status" value="1"/>
</dbReference>
<dbReference type="Proteomes" id="UP000050836">
    <property type="component" value="Unassembled WGS sequence"/>
</dbReference>
<protein>
    <recommendedName>
        <fullName evidence="4">Peptidase C13</fullName>
    </recommendedName>
</protein>
<dbReference type="AlphaFoldDB" id="A0A0R0AHF0"/>
<evidence type="ECO:0008006" key="4">
    <source>
        <dbReference type="Google" id="ProtNLM"/>
    </source>
</evidence>
<dbReference type="Gene3D" id="3.40.50.1460">
    <property type="match status" value="1"/>
</dbReference>
<feature type="signal peptide" evidence="1">
    <location>
        <begin position="1"/>
        <end position="33"/>
    </location>
</feature>
<organism evidence="2 3">
    <name type="scientific">Stenotrophomonas pictorum JCM 9942</name>
    <dbReference type="NCBI Taxonomy" id="1236960"/>
    <lineage>
        <taxon>Bacteria</taxon>
        <taxon>Pseudomonadati</taxon>
        <taxon>Pseudomonadota</taxon>
        <taxon>Gammaproteobacteria</taxon>
        <taxon>Lysobacterales</taxon>
        <taxon>Lysobacteraceae</taxon>
        <taxon>Stenotrophomonas</taxon>
    </lineage>
</organism>
<feature type="chain" id="PRO_5006390774" description="Peptidase C13" evidence="1">
    <location>
        <begin position="34"/>
        <end position="331"/>
    </location>
</feature>
<dbReference type="RefSeq" id="WP_057506327.1">
    <property type="nucleotide sequence ID" value="NZ_LLXS01000037.1"/>
</dbReference>
<dbReference type="EMBL" id="LLXS01000037">
    <property type="protein sequence ID" value="KRG40264.1"/>
    <property type="molecule type" value="Genomic_DNA"/>
</dbReference>
<sequence length="331" mass="35472">MPALPSLLRSCSRRLRRTLVVALVLAGSWPVLAGNADLPEWTPTTPKLEGTELARLEAALQQLPVQRPGITDLYVLGVAGDAGEDVFGNEVRYLQQLAAQRWQTGGRTLSLINAPPGSAADGTAPQATFESLGYALDGLGQALDPAEDVLLLYLTSHGLPDNSFYLRTGPEQEDYLSPQDLAQLLDEAKIGNAVIVVSACFSGGFVPPLKAPNRMIITAAREDRPSFGCGNTDSATWFGRAFLVEALNAGNDFSAAFAQARTRVKRRERQEGELPSYPQIATGRHIEAVLARWRQQLPPPVVVPYPFAAPAAAMEPADDSPLPVPTAAPSR</sequence>
<evidence type="ECO:0000313" key="3">
    <source>
        <dbReference type="Proteomes" id="UP000050836"/>
    </source>
</evidence>
<evidence type="ECO:0000313" key="2">
    <source>
        <dbReference type="EMBL" id="KRG40264.1"/>
    </source>
</evidence>
<accession>A0A0R0AHF0</accession>
<dbReference type="SUPFAM" id="SSF52129">
    <property type="entry name" value="Caspase-like"/>
    <property type="match status" value="1"/>
</dbReference>
<keyword evidence="1" id="KW-0732">Signal</keyword>
<dbReference type="InterPro" id="IPR029030">
    <property type="entry name" value="Caspase-like_dom_sf"/>
</dbReference>
<comment type="caution">
    <text evidence="2">The sequence shown here is derived from an EMBL/GenBank/DDBJ whole genome shotgun (WGS) entry which is preliminary data.</text>
</comment>
<dbReference type="InterPro" id="IPR001096">
    <property type="entry name" value="Peptidase_C13"/>
</dbReference>
<dbReference type="GO" id="GO:0006508">
    <property type="term" value="P:proteolysis"/>
    <property type="evidence" value="ECO:0007669"/>
    <property type="project" value="InterPro"/>
</dbReference>
<dbReference type="GO" id="GO:0008233">
    <property type="term" value="F:peptidase activity"/>
    <property type="evidence" value="ECO:0007669"/>
    <property type="project" value="InterPro"/>
</dbReference>
<evidence type="ECO:0000256" key="1">
    <source>
        <dbReference type="SAM" id="SignalP"/>
    </source>
</evidence>
<proteinExistence type="predicted"/>
<reference evidence="2 3" key="1">
    <citation type="submission" date="2015-10" db="EMBL/GenBank/DDBJ databases">
        <title>Genome sequencing and analysis of members of genus Stenotrophomonas.</title>
        <authorList>
            <person name="Patil P.P."/>
            <person name="Midha S."/>
            <person name="Patil P.B."/>
        </authorList>
    </citation>
    <scope>NUCLEOTIDE SEQUENCE [LARGE SCALE GENOMIC DNA]</scope>
    <source>
        <strain evidence="2 3">JCM 9942</strain>
    </source>
</reference>
<name>A0A0R0AHF0_9GAMM</name>
<keyword evidence="3" id="KW-1185">Reference proteome</keyword>
<gene>
    <name evidence="2" type="ORF">ARC78_12760</name>
</gene>